<reference evidence="1" key="1">
    <citation type="submission" date="2017-07" db="EMBL/GenBank/DDBJ databases">
        <authorList>
            <person name="Mikheyev A."/>
            <person name="Grau M."/>
        </authorList>
    </citation>
    <scope>NUCLEOTIDE SEQUENCE</scope>
    <source>
        <tissue evidence="1">Venom_gland</tissue>
    </source>
</reference>
<dbReference type="EMBL" id="IACJ01028823">
    <property type="protein sequence ID" value="LAA39018.1"/>
    <property type="molecule type" value="Transcribed_RNA"/>
</dbReference>
<accession>A0A2D4EUV3</accession>
<evidence type="ECO:0000313" key="1">
    <source>
        <dbReference type="EMBL" id="LAA39018.1"/>
    </source>
</evidence>
<sequence length="178" mass="20517">MPLSSVMRKTSVRLGQSCPSRSQGKKDSLLHLVEVTGSFTQFFYGGWQTWHYDLFSRSCSSYLILLLLLLKNEVRLIQNFFFRRKLAEDNPNPWILVGTIKQGKFLQLHGRDHKLCGCAGQSVSFDYRGSHGLNSILRHQDGQSSRIWAFWKLSTHFRIKKTNKEKERNPGASQHTMG</sequence>
<dbReference type="AlphaFoldDB" id="A0A2D4EUV3"/>
<organism evidence="1">
    <name type="scientific">Micrurus corallinus</name>
    <name type="common">Brazilian coral snake</name>
    <dbReference type="NCBI Taxonomy" id="54390"/>
    <lineage>
        <taxon>Eukaryota</taxon>
        <taxon>Metazoa</taxon>
        <taxon>Chordata</taxon>
        <taxon>Craniata</taxon>
        <taxon>Vertebrata</taxon>
        <taxon>Euteleostomi</taxon>
        <taxon>Lepidosauria</taxon>
        <taxon>Squamata</taxon>
        <taxon>Bifurcata</taxon>
        <taxon>Unidentata</taxon>
        <taxon>Episquamata</taxon>
        <taxon>Toxicofera</taxon>
        <taxon>Serpentes</taxon>
        <taxon>Colubroidea</taxon>
        <taxon>Elapidae</taxon>
        <taxon>Elapinae</taxon>
        <taxon>Micrurus</taxon>
    </lineage>
</organism>
<reference evidence="1" key="2">
    <citation type="submission" date="2017-11" db="EMBL/GenBank/DDBJ databases">
        <title>Coralsnake Venomics: Analyses of Venom Gland Transcriptomes and Proteomes of Six Brazilian Taxa.</title>
        <authorList>
            <person name="Aird S.D."/>
            <person name="Jorge da Silva N."/>
            <person name="Qiu L."/>
            <person name="Villar-Briones A."/>
            <person name="Aparecida-Saddi V."/>
            <person name="Campos-Telles M.P."/>
            <person name="Grau M."/>
            <person name="Mikheyev A.S."/>
        </authorList>
    </citation>
    <scope>NUCLEOTIDE SEQUENCE</scope>
    <source>
        <tissue evidence="1">Venom_gland</tissue>
    </source>
</reference>
<protein>
    <submittedName>
        <fullName evidence="1">Uncharacterized protein</fullName>
    </submittedName>
</protein>
<proteinExistence type="predicted"/>
<name>A0A2D4EUV3_MICCO</name>